<reference evidence="13 14" key="1">
    <citation type="submission" date="2018-08" db="EMBL/GenBank/DDBJ databases">
        <title>Genomic Encyclopedia of Type Strains, Phase III (KMG-III): the genomes of soil and plant-associated and newly described type strains.</title>
        <authorList>
            <person name="Whitman W."/>
        </authorList>
    </citation>
    <scope>NUCLEOTIDE SEQUENCE [LARGE SCALE GENOMIC DNA]</scope>
    <source>
        <strain evidence="13 14">CECT 7375</strain>
    </source>
</reference>
<comment type="subcellular location">
    <subcellularLocation>
        <location evidence="2 12">Cell inner membrane</location>
        <topology evidence="2 12">Single-pass membrane protein</topology>
    </subcellularLocation>
</comment>
<dbReference type="InterPro" id="IPR052075">
    <property type="entry name" value="Heme_exporter_D"/>
</dbReference>
<dbReference type="RefSeq" id="WP_245959146.1">
    <property type="nucleotide sequence ID" value="NZ_QUNG01000007.1"/>
</dbReference>
<dbReference type="Pfam" id="PF04995">
    <property type="entry name" value="CcmD"/>
    <property type="match status" value="1"/>
</dbReference>
<evidence type="ECO:0000256" key="6">
    <source>
        <dbReference type="ARBA" id="ARBA00022475"/>
    </source>
</evidence>
<dbReference type="GO" id="GO:0015886">
    <property type="term" value="P:heme transport"/>
    <property type="evidence" value="ECO:0007669"/>
    <property type="project" value="InterPro"/>
</dbReference>
<evidence type="ECO:0000256" key="12">
    <source>
        <dbReference type="RuleBase" id="RU363101"/>
    </source>
</evidence>
<dbReference type="EMBL" id="QUNG01000007">
    <property type="protein sequence ID" value="REG82963.1"/>
    <property type="molecule type" value="Genomic_DNA"/>
</dbReference>
<evidence type="ECO:0000256" key="10">
    <source>
        <dbReference type="ARBA" id="ARBA00022989"/>
    </source>
</evidence>
<keyword evidence="7 12" id="KW-0997">Cell inner membrane</keyword>
<gene>
    <name evidence="13" type="ORF">DFP81_107137</name>
</gene>
<protein>
    <recommendedName>
        <fullName evidence="4 12">Heme exporter protein D</fullName>
    </recommendedName>
</protein>
<dbReference type="AlphaFoldDB" id="A0A3E0DJP3"/>
<dbReference type="PANTHER" id="PTHR37531:SF1">
    <property type="entry name" value="HEME EXPORTER PROTEIN D"/>
    <property type="match status" value="1"/>
</dbReference>
<keyword evidence="11 12" id="KW-0472">Membrane</keyword>
<comment type="similarity">
    <text evidence="3 12">Belongs to the CcmD/CycX/HelD family.</text>
</comment>
<feature type="transmembrane region" description="Helical" evidence="12">
    <location>
        <begin position="20"/>
        <end position="39"/>
    </location>
</feature>
<keyword evidence="6 12" id="KW-1003">Cell membrane</keyword>
<evidence type="ECO:0000256" key="9">
    <source>
        <dbReference type="ARBA" id="ARBA00022748"/>
    </source>
</evidence>
<evidence type="ECO:0000256" key="2">
    <source>
        <dbReference type="ARBA" id="ARBA00004377"/>
    </source>
</evidence>
<comment type="function">
    <text evidence="1 12">Required for the export of heme to the periplasm for the biogenesis of c-type cytochromes.</text>
</comment>
<evidence type="ECO:0000313" key="13">
    <source>
        <dbReference type="EMBL" id="REG82963.1"/>
    </source>
</evidence>
<proteinExistence type="inferred from homology"/>
<accession>A0A3E0DJP3</accession>
<keyword evidence="8 12" id="KW-0812">Transmembrane</keyword>
<dbReference type="Proteomes" id="UP000256542">
    <property type="component" value="Unassembled WGS sequence"/>
</dbReference>
<evidence type="ECO:0000256" key="5">
    <source>
        <dbReference type="ARBA" id="ARBA00022448"/>
    </source>
</evidence>
<comment type="caution">
    <text evidence="13">The sequence shown here is derived from an EMBL/GenBank/DDBJ whole genome shotgun (WGS) entry which is preliminary data.</text>
</comment>
<organism evidence="13 14">
    <name type="scientific">Marinomonas pollencensis</name>
    <dbReference type="NCBI Taxonomy" id="491954"/>
    <lineage>
        <taxon>Bacteria</taxon>
        <taxon>Pseudomonadati</taxon>
        <taxon>Pseudomonadota</taxon>
        <taxon>Gammaproteobacteria</taxon>
        <taxon>Oceanospirillales</taxon>
        <taxon>Oceanospirillaceae</taxon>
        <taxon>Marinomonas</taxon>
    </lineage>
</organism>
<name>A0A3E0DJP3_9GAMM</name>
<evidence type="ECO:0000313" key="14">
    <source>
        <dbReference type="Proteomes" id="UP000256542"/>
    </source>
</evidence>
<evidence type="ECO:0000256" key="4">
    <source>
        <dbReference type="ARBA" id="ARBA00016461"/>
    </source>
</evidence>
<evidence type="ECO:0000256" key="1">
    <source>
        <dbReference type="ARBA" id="ARBA00002442"/>
    </source>
</evidence>
<evidence type="ECO:0000256" key="11">
    <source>
        <dbReference type="ARBA" id="ARBA00023136"/>
    </source>
</evidence>
<keyword evidence="9 12" id="KW-0201">Cytochrome c-type biogenesis</keyword>
<dbReference type="GO" id="GO:1903607">
    <property type="term" value="P:cytochrome c biosynthetic process"/>
    <property type="evidence" value="ECO:0007669"/>
    <property type="project" value="TreeGrafter"/>
</dbReference>
<evidence type="ECO:0000256" key="7">
    <source>
        <dbReference type="ARBA" id="ARBA00022519"/>
    </source>
</evidence>
<dbReference type="GO" id="GO:0017004">
    <property type="term" value="P:cytochrome complex assembly"/>
    <property type="evidence" value="ECO:0007669"/>
    <property type="project" value="UniProtKB-KW"/>
</dbReference>
<keyword evidence="10 12" id="KW-1133">Transmembrane helix</keyword>
<dbReference type="NCBIfam" id="TIGR03141">
    <property type="entry name" value="cytochro_ccmD"/>
    <property type="match status" value="1"/>
</dbReference>
<dbReference type="InterPro" id="IPR007078">
    <property type="entry name" value="Haem_export_protD_CcmD"/>
</dbReference>
<evidence type="ECO:0000256" key="8">
    <source>
        <dbReference type="ARBA" id="ARBA00022692"/>
    </source>
</evidence>
<keyword evidence="14" id="KW-1185">Reference proteome</keyword>
<sequence>MMAFDSLADFIQMGTHGAFVWSTYGLVLLILAGLIANTIQGRRKTLRQLKKRYSRETHS</sequence>
<keyword evidence="5 12" id="KW-0813">Transport</keyword>
<dbReference type="GO" id="GO:0005886">
    <property type="term" value="C:plasma membrane"/>
    <property type="evidence" value="ECO:0007669"/>
    <property type="project" value="UniProtKB-SubCell"/>
</dbReference>
<evidence type="ECO:0000256" key="3">
    <source>
        <dbReference type="ARBA" id="ARBA00008741"/>
    </source>
</evidence>
<dbReference type="PANTHER" id="PTHR37531">
    <property type="entry name" value="HEME EXPORTER PROTEIN D"/>
    <property type="match status" value="1"/>
</dbReference>